<dbReference type="InterPro" id="IPR050300">
    <property type="entry name" value="GDXG_lipolytic_enzyme"/>
</dbReference>
<dbReference type="GO" id="GO:0016787">
    <property type="term" value="F:hydrolase activity"/>
    <property type="evidence" value="ECO:0007669"/>
    <property type="project" value="UniProtKB-KW"/>
</dbReference>
<dbReference type="KEGG" id="afo:Afer_0100"/>
<feature type="domain" description="Alpha/beta hydrolase fold-3" evidence="2">
    <location>
        <begin position="79"/>
        <end position="265"/>
    </location>
</feature>
<reference evidence="3" key="2">
    <citation type="submission" date="2009-05" db="EMBL/GenBank/DDBJ databases">
        <title>The complete genome of Acidimicrobium ferrooxidans DSM 10331.</title>
        <authorList>
            <consortium name="US DOE Joint Genome Institute (JGI-PGF)"/>
            <person name="Lucas S."/>
            <person name="Copeland A."/>
            <person name="Lapidus A."/>
            <person name="Glavina del Rio T."/>
            <person name="Dalin E."/>
            <person name="Tice H."/>
            <person name="Bruce D."/>
            <person name="Goodwin L."/>
            <person name="Pitluck S."/>
            <person name="Kyrpides N."/>
            <person name="Mavromatis K."/>
            <person name="Mikhailova N."/>
            <person name="Clum A."/>
            <person name="Larimer F."/>
            <person name="Land M."/>
            <person name="Hauser L."/>
            <person name="Markowitz V."/>
            <person name="Cheng J.-F."/>
            <person name="Hugenholtz P."/>
            <person name="Woyke T."/>
            <person name="Wu D."/>
            <person name="Lang E."/>
            <person name="Spring S."/>
            <person name="Klenk H.-P."/>
            <person name="Eisen J.A."/>
        </authorList>
    </citation>
    <scope>NUCLEOTIDE SEQUENCE</scope>
    <source>
        <strain>DSM 10331</strain>
    </source>
</reference>
<dbReference type="EMBL" id="CP001631">
    <property type="protein sequence ID" value="ACU53071.1"/>
    <property type="molecule type" value="Genomic_DNA"/>
</dbReference>
<sequence length="335" mass="35013">MALDPTIASLLEQLAATGATTPVYELSLADARAGLDLVGTIGIANPPAVARVEQRTIDAGDHAIAAELVWGSEAPRAALLFVHGGGFVLGSLRGYGPMVRHLAASTGALVVSLDYRLAPEHRFPAAVDDTLHGLRWLAAERDALGVSVLGVVGDSAGGNLAAVASIAAPSEGIDLALALELYPATDLSEDLASLERFGEGYYLTAEEARWFASQYLGDDERLLADWRANPMAATDLDDLPLTIVATAGYDPIGDAGRRWAARLAALEPRGSVPDDLDERLRQAGVEVSGWARGRVISLDFPTLVHGFASIAQLAPAAGAACELSYGLAAWVLERA</sequence>
<keyword evidence="4" id="KW-1185">Reference proteome</keyword>
<organism evidence="3 4">
    <name type="scientific">Acidimicrobium ferrooxidans (strain DSM 10331 / JCM 15462 / NBRC 103882 / ICP)</name>
    <dbReference type="NCBI Taxonomy" id="525909"/>
    <lineage>
        <taxon>Bacteria</taxon>
        <taxon>Bacillati</taxon>
        <taxon>Actinomycetota</taxon>
        <taxon>Acidimicrobiia</taxon>
        <taxon>Acidimicrobiales</taxon>
        <taxon>Acidimicrobiaceae</taxon>
        <taxon>Acidimicrobium</taxon>
    </lineage>
</organism>
<dbReference type="STRING" id="525909.Afer_0100"/>
<dbReference type="PANTHER" id="PTHR48081">
    <property type="entry name" value="AB HYDROLASE SUPERFAMILY PROTEIN C4A8.06C"/>
    <property type="match status" value="1"/>
</dbReference>
<dbReference type="HOGENOM" id="CLU_012494_6_4_11"/>
<dbReference type="eggNOG" id="COG0657">
    <property type="taxonomic scope" value="Bacteria"/>
</dbReference>
<keyword evidence="1 3" id="KW-0378">Hydrolase</keyword>
<dbReference type="Pfam" id="PF07859">
    <property type="entry name" value="Abhydrolase_3"/>
    <property type="match status" value="1"/>
</dbReference>
<accession>C7M1M2</accession>
<gene>
    <name evidence="3" type="ordered locus">Afer_0100</name>
</gene>
<dbReference type="SUPFAM" id="SSF53474">
    <property type="entry name" value="alpha/beta-Hydrolases"/>
    <property type="match status" value="1"/>
</dbReference>
<dbReference type="Gene3D" id="3.40.50.1820">
    <property type="entry name" value="alpha/beta hydrolase"/>
    <property type="match status" value="1"/>
</dbReference>
<reference evidence="3" key="1">
    <citation type="journal article" date="2009" name="Stand. Genomic Sci.">
        <title>Complete genome sequence of Acidimicrobium ferrooxidans type strain (ICP).</title>
        <authorList>
            <person name="Clum A."/>
            <person name="Nolan M."/>
            <person name="Lang E."/>
            <person name="Glavina Del Rio T."/>
            <person name="Tice H."/>
            <person name="Copeland A."/>
            <person name="Cheng J.F."/>
            <person name="Lucas S."/>
            <person name="Chen F."/>
            <person name="Bruce D."/>
            <person name="Goodwin L."/>
            <person name="Pitluck S."/>
            <person name="Ivanova N."/>
            <person name="Mavrommatis K."/>
            <person name="Mikhailova N."/>
            <person name="Pati A."/>
            <person name="Chen A."/>
            <person name="Palaniappan K."/>
            <person name="Goker M."/>
            <person name="Spring S."/>
            <person name="Land M."/>
            <person name="Hauser L."/>
            <person name="Chang Y.J."/>
            <person name="Jeffries C.C."/>
            <person name="Chain P."/>
            <person name="Bristow J."/>
            <person name="Eisen J.A."/>
            <person name="Markowitz V."/>
            <person name="Hugenholtz P."/>
            <person name="Kyrpides N.C."/>
            <person name="Klenk H.P."/>
            <person name="Lapidus A."/>
        </authorList>
    </citation>
    <scope>NUCLEOTIDE SEQUENCE [LARGE SCALE GENOMIC DNA]</scope>
    <source>
        <strain evidence="3">DSM 10331</strain>
    </source>
</reference>
<protein>
    <submittedName>
        <fullName evidence="3">Alpha/beta hydrolase fold-3 domain protein</fullName>
    </submittedName>
</protein>
<dbReference type="Proteomes" id="UP000000771">
    <property type="component" value="Chromosome"/>
</dbReference>
<dbReference type="InterPro" id="IPR013094">
    <property type="entry name" value="AB_hydrolase_3"/>
</dbReference>
<proteinExistence type="predicted"/>
<dbReference type="AlphaFoldDB" id="C7M1M2"/>
<evidence type="ECO:0000256" key="1">
    <source>
        <dbReference type="ARBA" id="ARBA00022801"/>
    </source>
</evidence>
<evidence type="ECO:0000313" key="3">
    <source>
        <dbReference type="EMBL" id="ACU53071.1"/>
    </source>
</evidence>
<evidence type="ECO:0000259" key="2">
    <source>
        <dbReference type="Pfam" id="PF07859"/>
    </source>
</evidence>
<dbReference type="PANTHER" id="PTHR48081:SF8">
    <property type="entry name" value="ALPHA_BETA HYDROLASE FOLD-3 DOMAIN-CONTAINING PROTEIN-RELATED"/>
    <property type="match status" value="1"/>
</dbReference>
<dbReference type="RefSeq" id="WP_012784190.1">
    <property type="nucleotide sequence ID" value="NC_013124.1"/>
</dbReference>
<dbReference type="InterPro" id="IPR029058">
    <property type="entry name" value="AB_hydrolase_fold"/>
</dbReference>
<evidence type="ECO:0000313" key="4">
    <source>
        <dbReference type="Proteomes" id="UP000000771"/>
    </source>
</evidence>
<name>C7M1M2_ACIFD</name>